<dbReference type="Pfam" id="PF17855">
    <property type="entry name" value="MCM_lid"/>
    <property type="match status" value="1"/>
</dbReference>
<dbReference type="GO" id="GO:0017116">
    <property type="term" value="F:single-stranded DNA helicase activity"/>
    <property type="evidence" value="ECO:0007669"/>
    <property type="project" value="TreeGrafter"/>
</dbReference>
<protein>
    <submittedName>
        <fullName evidence="6">MCM3</fullName>
    </submittedName>
</protein>
<dbReference type="GO" id="GO:0000727">
    <property type="term" value="P:double-strand break repair via break-induced replication"/>
    <property type="evidence" value="ECO:0007669"/>
    <property type="project" value="TreeGrafter"/>
</dbReference>
<evidence type="ECO:0000256" key="4">
    <source>
        <dbReference type="RuleBase" id="RU004070"/>
    </source>
</evidence>
<evidence type="ECO:0000259" key="5">
    <source>
        <dbReference type="PROSITE" id="PS50051"/>
    </source>
</evidence>
<name>A0A1X0QDG5_9MICR</name>
<gene>
    <name evidence="6" type="primary">MCM3</name>
    <name evidence="6" type="ORF">A0H76_2942</name>
</gene>
<keyword evidence="2 4" id="KW-0067">ATP-binding</keyword>
<accession>A0A1X0QDG5</accession>
<evidence type="ECO:0000256" key="1">
    <source>
        <dbReference type="ARBA" id="ARBA00022741"/>
    </source>
</evidence>
<comment type="caution">
    <text evidence="6">The sequence shown here is derived from an EMBL/GenBank/DDBJ whole genome shotgun (WGS) entry which is preliminary data.</text>
</comment>
<dbReference type="PANTHER" id="PTHR11630">
    <property type="entry name" value="DNA REPLICATION LICENSING FACTOR MCM FAMILY MEMBER"/>
    <property type="match status" value="1"/>
</dbReference>
<dbReference type="InterPro" id="IPR041562">
    <property type="entry name" value="MCM_lid"/>
</dbReference>
<organism evidence="6 7">
    <name type="scientific">Hepatospora eriocheir</name>
    <dbReference type="NCBI Taxonomy" id="1081669"/>
    <lineage>
        <taxon>Eukaryota</taxon>
        <taxon>Fungi</taxon>
        <taxon>Fungi incertae sedis</taxon>
        <taxon>Microsporidia</taxon>
        <taxon>Hepatosporidae</taxon>
        <taxon>Hepatospora</taxon>
    </lineage>
</organism>
<evidence type="ECO:0000256" key="2">
    <source>
        <dbReference type="ARBA" id="ARBA00022840"/>
    </source>
</evidence>
<reference evidence="6 7" key="1">
    <citation type="journal article" date="2017" name="Environ. Microbiol.">
        <title>Decay of the glycolytic pathway and adaptation to intranuclear parasitism within Enterocytozoonidae microsporidia.</title>
        <authorList>
            <person name="Wiredu Boakye D."/>
            <person name="Jaroenlak P."/>
            <person name="Prachumwat A."/>
            <person name="Williams T.A."/>
            <person name="Bateman K.S."/>
            <person name="Itsathitphaisarn O."/>
            <person name="Sritunyalucksana K."/>
            <person name="Paszkiewicz K.H."/>
            <person name="Moore K.A."/>
            <person name="Stentiford G.D."/>
            <person name="Williams B.A."/>
        </authorList>
    </citation>
    <scope>NUCLEOTIDE SEQUENCE [LARGE SCALE GENOMIC DNA]</scope>
    <source>
        <strain evidence="7">canceri</strain>
    </source>
</reference>
<dbReference type="GO" id="GO:0005634">
    <property type="term" value="C:nucleus"/>
    <property type="evidence" value="ECO:0007669"/>
    <property type="project" value="TreeGrafter"/>
</dbReference>
<keyword evidence="3 4" id="KW-0238">DNA-binding</keyword>
<evidence type="ECO:0000256" key="3">
    <source>
        <dbReference type="ARBA" id="ARBA00023125"/>
    </source>
</evidence>
<dbReference type="InterPro" id="IPR027417">
    <property type="entry name" value="P-loop_NTPase"/>
</dbReference>
<dbReference type="GO" id="GO:0006271">
    <property type="term" value="P:DNA strand elongation involved in DNA replication"/>
    <property type="evidence" value="ECO:0007669"/>
    <property type="project" value="TreeGrafter"/>
</dbReference>
<dbReference type="AlphaFoldDB" id="A0A1X0QDG5"/>
<keyword evidence="1 4" id="KW-0547">Nucleotide-binding</keyword>
<dbReference type="PRINTS" id="PR01657">
    <property type="entry name" value="MCMFAMILY"/>
</dbReference>
<dbReference type="Proteomes" id="UP000192501">
    <property type="component" value="Unassembled WGS sequence"/>
</dbReference>
<dbReference type="PANTHER" id="PTHR11630:SF46">
    <property type="entry name" value="DNA REPLICATION LICENSING FACTOR MCM3-RELATED"/>
    <property type="match status" value="1"/>
</dbReference>
<evidence type="ECO:0000313" key="6">
    <source>
        <dbReference type="EMBL" id="ORD97826.1"/>
    </source>
</evidence>
<dbReference type="Pfam" id="PF00493">
    <property type="entry name" value="MCM"/>
    <property type="match status" value="1"/>
</dbReference>
<dbReference type="SUPFAM" id="SSF52540">
    <property type="entry name" value="P-loop containing nucleoside triphosphate hydrolases"/>
    <property type="match status" value="1"/>
</dbReference>
<dbReference type="VEuPathDB" id="MicrosporidiaDB:A0H76_2942"/>
<dbReference type="InterPro" id="IPR031327">
    <property type="entry name" value="MCM"/>
</dbReference>
<dbReference type="InterPro" id="IPR001208">
    <property type="entry name" value="MCM_dom"/>
</dbReference>
<dbReference type="GO" id="GO:0003697">
    <property type="term" value="F:single-stranded DNA binding"/>
    <property type="evidence" value="ECO:0007669"/>
    <property type="project" value="TreeGrafter"/>
</dbReference>
<dbReference type="EMBL" id="LTAI01000998">
    <property type="protein sequence ID" value="ORD97826.1"/>
    <property type="molecule type" value="Genomic_DNA"/>
</dbReference>
<comment type="similarity">
    <text evidence="4">Belongs to the MCM family.</text>
</comment>
<proteinExistence type="inferred from homology"/>
<evidence type="ECO:0000313" key="7">
    <source>
        <dbReference type="Proteomes" id="UP000192501"/>
    </source>
</evidence>
<dbReference type="SMART" id="SM00350">
    <property type="entry name" value="MCM"/>
    <property type="match status" value="1"/>
</dbReference>
<sequence length="289" mass="33247">MDVNDRVAIHEVMEQQTIPIAKVGIHITLNARCSVLAAANPVLGRFDSKKSVQYNVNLPDTLLTKFDLVFITLDTNVHDYDISNHVLKMYADDNRSNNEDIVSSELFKRFINHAKKIKPALTDDSALLISKSYSKLREDSKGFVILITPRVLETLIRLSTAYAKLRLSETVDECDVDEALKLFNFTKNNSIFRVKRSKNIIVKENDTFNKENIENVQREKFTGITEARKNSILEIIWNWKDKNSHEDSCSIKMLAEINKIDIEEIRTVVDELASQDFIMVDEDNIYFLD</sequence>
<dbReference type="GO" id="GO:1902975">
    <property type="term" value="P:mitotic DNA replication initiation"/>
    <property type="evidence" value="ECO:0007669"/>
    <property type="project" value="TreeGrafter"/>
</dbReference>
<feature type="domain" description="MCM C-terminal AAA(+) ATPase" evidence="5">
    <location>
        <begin position="1"/>
        <end position="81"/>
    </location>
</feature>
<dbReference type="PROSITE" id="PS50051">
    <property type="entry name" value="MCM_2"/>
    <property type="match status" value="1"/>
</dbReference>
<dbReference type="VEuPathDB" id="MicrosporidiaDB:HERIO_2686"/>
<dbReference type="GO" id="GO:0042555">
    <property type="term" value="C:MCM complex"/>
    <property type="evidence" value="ECO:0007669"/>
    <property type="project" value="TreeGrafter"/>
</dbReference>
<dbReference type="Gene3D" id="3.40.50.300">
    <property type="entry name" value="P-loop containing nucleotide triphosphate hydrolases"/>
    <property type="match status" value="1"/>
</dbReference>
<dbReference type="GO" id="GO:0005524">
    <property type="term" value="F:ATP binding"/>
    <property type="evidence" value="ECO:0007669"/>
    <property type="project" value="UniProtKB-KW"/>
</dbReference>